<sequence length="221" mass="24408">MKKREKWVSKTILVSSPKGGSGKSVIARHLLTAAAQDGLNVIGIDYDRQGTLDKWGQRRAHTRSKFPDFAPVPVVTGTLQNWRAPLKTASKADLIVIDTPPSVEDHMAAITSLAQAADLVIVPSVCTQDDVDSVAPWIEALSTTHCRSMLVLNRANRRTNSFARVRGRLIKIADVCPVELPQLEDVHVPSAQGLTLLDFTKSRGLESFEELWTCTKRRVFQ</sequence>
<evidence type="ECO:0000259" key="1">
    <source>
        <dbReference type="Pfam" id="PF01656"/>
    </source>
</evidence>
<dbReference type="OrthoDB" id="7331108at2"/>
<feature type="domain" description="CobQ/CobB/MinD/ParA nucleotide binding" evidence="1">
    <location>
        <begin position="12"/>
        <end position="186"/>
    </location>
</feature>
<comment type="caution">
    <text evidence="2">The sequence shown here is derived from an EMBL/GenBank/DDBJ whole genome shotgun (WGS) entry which is preliminary data.</text>
</comment>
<dbReference type="Proteomes" id="UP000247417">
    <property type="component" value="Unassembled WGS sequence"/>
</dbReference>
<proteinExistence type="predicted"/>
<dbReference type="PANTHER" id="PTHR13696:SF96">
    <property type="entry name" value="COBQ_COBB_MIND_PARA NUCLEOTIDE BINDING DOMAIN-CONTAINING PROTEIN"/>
    <property type="match status" value="1"/>
</dbReference>
<accession>A0A318QPJ6</accession>
<evidence type="ECO:0000313" key="2">
    <source>
        <dbReference type="EMBL" id="PYD81436.1"/>
    </source>
</evidence>
<name>A0A318QPJ6_9PROT</name>
<dbReference type="InterPro" id="IPR050678">
    <property type="entry name" value="DNA_Partitioning_ATPase"/>
</dbReference>
<dbReference type="InterPro" id="IPR002586">
    <property type="entry name" value="CobQ/CobB/MinD/ParA_Nub-bd_dom"/>
</dbReference>
<dbReference type="CDD" id="cd02042">
    <property type="entry name" value="ParAB_family"/>
    <property type="match status" value="1"/>
</dbReference>
<gene>
    <name evidence="2" type="ORF">CFR80_11775</name>
</gene>
<dbReference type="SUPFAM" id="SSF52540">
    <property type="entry name" value="P-loop containing nucleoside triphosphate hydrolases"/>
    <property type="match status" value="1"/>
</dbReference>
<dbReference type="EMBL" id="NKTX01000031">
    <property type="protein sequence ID" value="PYD81436.1"/>
    <property type="molecule type" value="Genomic_DNA"/>
</dbReference>
<dbReference type="PANTHER" id="PTHR13696">
    <property type="entry name" value="P-LOOP CONTAINING NUCLEOSIDE TRIPHOSPHATE HYDROLASE"/>
    <property type="match status" value="1"/>
</dbReference>
<dbReference type="InterPro" id="IPR027417">
    <property type="entry name" value="P-loop_NTPase"/>
</dbReference>
<dbReference type="AlphaFoldDB" id="A0A318QPJ6"/>
<dbReference type="Gene3D" id="3.40.50.300">
    <property type="entry name" value="P-loop containing nucleotide triphosphate hydrolases"/>
    <property type="match status" value="1"/>
</dbReference>
<dbReference type="Pfam" id="PF01656">
    <property type="entry name" value="CbiA"/>
    <property type="match status" value="1"/>
</dbReference>
<reference evidence="2 3" key="1">
    <citation type="submission" date="2017-07" db="EMBL/GenBank/DDBJ databases">
        <title>A draft genome sequence of Komagataeibacter oboediens LMG 18849.</title>
        <authorList>
            <person name="Skraban J."/>
            <person name="Cleenwerck I."/>
            <person name="Vandamme P."/>
            <person name="Trcek J."/>
        </authorList>
    </citation>
    <scope>NUCLEOTIDE SEQUENCE [LARGE SCALE GENOMIC DNA]</scope>
    <source>
        <strain evidence="2 3">LMG 18849</strain>
    </source>
</reference>
<dbReference type="STRING" id="940286.GCA_000227565_03540"/>
<evidence type="ECO:0000313" key="3">
    <source>
        <dbReference type="Proteomes" id="UP000247417"/>
    </source>
</evidence>
<protein>
    <submittedName>
        <fullName evidence="2">ParA family protein</fullName>
    </submittedName>
</protein>
<organism evidence="2 3">
    <name type="scientific">Komagataeibacter oboediens</name>
    <dbReference type="NCBI Taxonomy" id="65958"/>
    <lineage>
        <taxon>Bacteria</taxon>
        <taxon>Pseudomonadati</taxon>
        <taxon>Pseudomonadota</taxon>
        <taxon>Alphaproteobacteria</taxon>
        <taxon>Acetobacterales</taxon>
        <taxon>Acetobacteraceae</taxon>
        <taxon>Komagataeibacter</taxon>
    </lineage>
</organism>